<dbReference type="Gene3D" id="3.40.190.170">
    <property type="entry name" value="Bacterial extracellular solute-binding protein, family 7"/>
    <property type="match status" value="1"/>
</dbReference>
<keyword evidence="6" id="KW-1185">Reference proteome</keyword>
<dbReference type="SUPFAM" id="SSF53850">
    <property type="entry name" value="Periplasmic binding protein-like II"/>
    <property type="match status" value="1"/>
</dbReference>
<dbReference type="GO" id="GO:0042597">
    <property type="term" value="C:periplasmic space"/>
    <property type="evidence" value="ECO:0007669"/>
    <property type="project" value="UniProtKB-SubCell"/>
</dbReference>
<dbReference type="NCBIfam" id="NF037995">
    <property type="entry name" value="TRAP_S1"/>
    <property type="match status" value="1"/>
</dbReference>
<protein>
    <submittedName>
        <fullName evidence="5">C4-dicarboxylate ABC transporter</fullName>
    </submittedName>
</protein>
<name>A0A917EKC2_9RHOB</name>
<sequence length="370" mass="39199">MKHLIYAATATLALSAPLAARELVVSTWNAPTHPTQWAGWEPMFPKVTEATGGELTFKIVGGGALMGAKETLQGLGDGVADASILALSYHPSDLPTAQIVAELTMQSGDALAVSAAVTEFILTACEPCLAEFAANNVVYTGNYATAPYALISKEPITTPEGLKGKRVRTPGAAWDRFVTESGGSVVHTASAEMYEALNKGIIDVAMQPAASLKTYSLWDIASSITLGGYGVYNAGPLLSFNKDAWADLTPEERRAILDAIPEALIATTEGYLAQDDEARVTAAEKGMQVIEAPDALEDWLTAFNDKDVGTIIDSAGATYGVEGADEIAAAYREVLKKWTDRRADGMGRDDIVATLKAEVFDKLDENAYGL</sequence>
<dbReference type="InterPro" id="IPR018389">
    <property type="entry name" value="DctP_fam"/>
</dbReference>
<gene>
    <name evidence="5" type="ORF">GCM10011360_37770</name>
</gene>
<comment type="subcellular location">
    <subcellularLocation>
        <location evidence="1">Periplasm</location>
    </subcellularLocation>
</comment>
<evidence type="ECO:0000313" key="6">
    <source>
        <dbReference type="Proteomes" id="UP000612855"/>
    </source>
</evidence>
<dbReference type="PANTHER" id="PTHR33376:SF15">
    <property type="entry name" value="BLL6794 PROTEIN"/>
    <property type="match status" value="1"/>
</dbReference>
<evidence type="ECO:0000256" key="4">
    <source>
        <dbReference type="SAM" id="SignalP"/>
    </source>
</evidence>
<organism evidence="5 6">
    <name type="scientific">Primorskyibacter flagellatus</name>
    <dbReference type="NCBI Taxonomy" id="1387277"/>
    <lineage>
        <taxon>Bacteria</taxon>
        <taxon>Pseudomonadati</taxon>
        <taxon>Pseudomonadota</taxon>
        <taxon>Alphaproteobacteria</taxon>
        <taxon>Rhodobacterales</taxon>
        <taxon>Roseobacteraceae</taxon>
        <taxon>Primorskyibacter</taxon>
    </lineage>
</organism>
<dbReference type="Pfam" id="PF03480">
    <property type="entry name" value="DctP"/>
    <property type="match status" value="1"/>
</dbReference>
<evidence type="ECO:0000256" key="2">
    <source>
        <dbReference type="ARBA" id="ARBA00022729"/>
    </source>
</evidence>
<proteinExistence type="predicted"/>
<dbReference type="Proteomes" id="UP000612855">
    <property type="component" value="Unassembled WGS sequence"/>
</dbReference>
<evidence type="ECO:0000256" key="1">
    <source>
        <dbReference type="ARBA" id="ARBA00004418"/>
    </source>
</evidence>
<dbReference type="GO" id="GO:0055085">
    <property type="term" value="P:transmembrane transport"/>
    <property type="evidence" value="ECO:0007669"/>
    <property type="project" value="InterPro"/>
</dbReference>
<accession>A0A917EKC2</accession>
<dbReference type="RefSeq" id="WP_188479372.1">
    <property type="nucleotide sequence ID" value="NZ_BMFJ01000002.1"/>
</dbReference>
<feature type="chain" id="PRO_5036976898" evidence="4">
    <location>
        <begin position="20"/>
        <end position="370"/>
    </location>
</feature>
<dbReference type="PANTHER" id="PTHR33376">
    <property type="match status" value="1"/>
</dbReference>
<feature type="signal peptide" evidence="4">
    <location>
        <begin position="1"/>
        <end position="19"/>
    </location>
</feature>
<evidence type="ECO:0000256" key="3">
    <source>
        <dbReference type="ARBA" id="ARBA00022764"/>
    </source>
</evidence>
<keyword evidence="3" id="KW-0574">Periplasm</keyword>
<comment type="caution">
    <text evidence="5">The sequence shown here is derived from an EMBL/GenBank/DDBJ whole genome shotgun (WGS) entry which is preliminary data.</text>
</comment>
<dbReference type="EMBL" id="BMFJ01000002">
    <property type="protein sequence ID" value="GGE46991.1"/>
    <property type="molecule type" value="Genomic_DNA"/>
</dbReference>
<dbReference type="InterPro" id="IPR038404">
    <property type="entry name" value="TRAP_DctP_sf"/>
</dbReference>
<dbReference type="CDD" id="cd13666">
    <property type="entry name" value="PBP2_TRAP_DctP_like_1"/>
    <property type="match status" value="1"/>
</dbReference>
<evidence type="ECO:0000313" key="5">
    <source>
        <dbReference type="EMBL" id="GGE46991.1"/>
    </source>
</evidence>
<dbReference type="AlphaFoldDB" id="A0A917EKC2"/>
<keyword evidence="2 4" id="KW-0732">Signal</keyword>
<reference evidence="6" key="1">
    <citation type="journal article" date="2019" name="Int. J. Syst. Evol. Microbiol.">
        <title>The Global Catalogue of Microorganisms (GCM) 10K type strain sequencing project: providing services to taxonomists for standard genome sequencing and annotation.</title>
        <authorList>
            <consortium name="The Broad Institute Genomics Platform"/>
            <consortium name="The Broad Institute Genome Sequencing Center for Infectious Disease"/>
            <person name="Wu L."/>
            <person name="Ma J."/>
        </authorList>
    </citation>
    <scope>NUCLEOTIDE SEQUENCE [LARGE SCALE GENOMIC DNA]</scope>
    <source>
        <strain evidence="6">CGMCC 1.12664</strain>
    </source>
</reference>